<dbReference type="AlphaFoldDB" id="A0AA37MYP4"/>
<feature type="region of interest" description="Disordered" evidence="1">
    <location>
        <begin position="1"/>
        <end position="29"/>
    </location>
</feature>
<proteinExistence type="predicted"/>
<comment type="caution">
    <text evidence="3">The sequence shown here is derived from an EMBL/GenBank/DDBJ whole genome shotgun (WGS) entry which is preliminary data.</text>
</comment>
<feature type="transmembrane region" description="Helical" evidence="2">
    <location>
        <begin position="51"/>
        <end position="71"/>
    </location>
</feature>
<feature type="transmembrane region" description="Helical" evidence="2">
    <location>
        <begin position="77"/>
        <end position="100"/>
    </location>
</feature>
<evidence type="ECO:0000313" key="4">
    <source>
        <dbReference type="Proteomes" id="UP001055185"/>
    </source>
</evidence>
<accession>A0AA37MYP4</accession>
<feature type="compositionally biased region" description="Basic and acidic residues" evidence="1">
    <location>
        <begin position="16"/>
        <end position="29"/>
    </location>
</feature>
<keyword evidence="4" id="KW-1185">Reference proteome</keyword>
<reference evidence="3" key="1">
    <citation type="journal article" date="2022" name="Int. J. Syst. Evol. Microbiol.">
        <title>Genome-based, phenotypic and chemotaxonomic classification of Faecalibacterium strains: proposal of three novel species Faecalibacterium duncaniae sp. nov., Faecalibacterium hattorii sp. nov. and Faecalibacterium gallinarum sp. nov. .</title>
        <authorList>
            <person name="Sakamoto M."/>
            <person name="Sakurai N."/>
            <person name="Tanno H."/>
            <person name="Iino T."/>
            <person name="Ohkuma M."/>
            <person name="Endo A."/>
        </authorList>
    </citation>
    <scope>NUCLEOTIDE SEQUENCE</scope>
    <source>
        <strain evidence="3">JCM 17207</strain>
    </source>
</reference>
<evidence type="ECO:0000256" key="1">
    <source>
        <dbReference type="SAM" id="MobiDB-lite"/>
    </source>
</evidence>
<evidence type="ECO:0000313" key="3">
    <source>
        <dbReference type="EMBL" id="GJN64772.1"/>
    </source>
</evidence>
<keyword evidence="2" id="KW-1133">Transmembrane helix</keyword>
<sequence>MKQENRMLGGPGQPPRAEKSLKEEFAEREAELTPEELALFKRRKEELTAQWLLVGGFWGCVLGALIGHFLLDTTWLTGIYTGLPLGLLAGLAAGQIFGGLEKALMLEHIGRYARPDQTPAPKEGAKAKPPRS</sequence>
<dbReference type="RefSeq" id="WP_238316960.1">
    <property type="nucleotide sequence ID" value="NZ_BQKV01000041.1"/>
</dbReference>
<keyword evidence="2" id="KW-0472">Membrane</keyword>
<name>A0AA37MYP4_9FIRM</name>
<dbReference type="EMBL" id="BQKV01000041">
    <property type="protein sequence ID" value="GJN64772.1"/>
    <property type="molecule type" value="Genomic_DNA"/>
</dbReference>
<dbReference type="Proteomes" id="UP001055185">
    <property type="component" value="Unassembled WGS sequence"/>
</dbReference>
<protein>
    <submittedName>
        <fullName evidence="3">Uncharacterized protein</fullName>
    </submittedName>
</protein>
<gene>
    <name evidence="3" type="ORF">JCM17207_13970</name>
</gene>
<keyword evidence="2" id="KW-0812">Transmembrane</keyword>
<organism evidence="3 4">
    <name type="scientific">Faecalibacterium gallinarum</name>
    <dbReference type="NCBI Taxonomy" id="2903556"/>
    <lineage>
        <taxon>Bacteria</taxon>
        <taxon>Bacillati</taxon>
        <taxon>Bacillota</taxon>
        <taxon>Clostridia</taxon>
        <taxon>Eubacteriales</taxon>
        <taxon>Oscillospiraceae</taxon>
        <taxon>Faecalibacterium</taxon>
    </lineage>
</organism>
<evidence type="ECO:0000256" key="2">
    <source>
        <dbReference type="SAM" id="Phobius"/>
    </source>
</evidence>